<protein>
    <submittedName>
        <fullName evidence="2">Transcriptional regulator</fullName>
    </submittedName>
</protein>
<proteinExistence type="predicted"/>
<evidence type="ECO:0000313" key="2">
    <source>
        <dbReference type="WBParaSite" id="Hba_19446"/>
    </source>
</evidence>
<accession>A0A1I7XNY1</accession>
<evidence type="ECO:0000313" key="1">
    <source>
        <dbReference type="Proteomes" id="UP000095283"/>
    </source>
</evidence>
<reference evidence="2" key="1">
    <citation type="submission" date="2016-11" db="UniProtKB">
        <authorList>
            <consortium name="WormBaseParasite"/>
        </authorList>
    </citation>
    <scope>IDENTIFICATION</scope>
</reference>
<keyword evidence="1" id="KW-1185">Reference proteome</keyword>
<organism evidence="1 2">
    <name type="scientific">Heterorhabditis bacteriophora</name>
    <name type="common">Entomopathogenic nematode worm</name>
    <dbReference type="NCBI Taxonomy" id="37862"/>
    <lineage>
        <taxon>Eukaryota</taxon>
        <taxon>Metazoa</taxon>
        <taxon>Ecdysozoa</taxon>
        <taxon>Nematoda</taxon>
        <taxon>Chromadorea</taxon>
        <taxon>Rhabditida</taxon>
        <taxon>Rhabditina</taxon>
        <taxon>Rhabditomorpha</taxon>
        <taxon>Strongyloidea</taxon>
        <taxon>Heterorhabditidae</taxon>
        <taxon>Heterorhabditis</taxon>
    </lineage>
</organism>
<dbReference type="Proteomes" id="UP000095283">
    <property type="component" value="Unplaced"/>
</dbReference>
<dbReference type="WBParaSite" id="Hba_19446">
    <property type="protein sequence ID" value="Hba_19446"/>
    <property type="gene ID" value="Hba_19446"/>
</dbReference>
<dbReference type="AlphaFoldDB" id="A0A1I7XNY1"/>
<name>A0A1I7XNY1_HETBA</name>
<sequence>MTEVVELRCAGGITLFTTRETLKRAPLSKLATEDGITETSDPKIVSLFLDTLRRSDKRLIVPEDFTNWKYLTNEARRLGLTWISDATSPSTICVACHAALSTGRLSPEVTFRKVLRIVKSIYVEQYSVVLSMKIVMETALILKTTDILRG</sequence>